<name>A0A482WKK0_LAOST</name>
<sequence length="269" mass="28364">MEAAIIQHIQDGAHSDCRHTMNHTLFYEPLLGTCWTQEAIKKMRQRDTYKQLLQGFLENPSTIPAAAYSNQGLARATTLARTTAQVRAGPLAAFTTPSGAIPSVRPGPAAHCPQLSPAFTPYRISTPLAAARTAAPSWPLASSSSCFTGPFGTNIQPPSNSATSLEERRQMLGVHLAGSRLSPSVEELATVKDELVAYIGLTLPNSPDMIPEGSVGASILPAGLSTRLESGVVVGEDVLPTAPRKIPGFNTDVAWGGVLSPVAHHGKPT</sequence>
<reference evidence="1 2" key="1">
    <citation type="journal article" date="2017" name="Gigascience">
        <title>Genome sequence of the small brown planthopper, Laodelphax striatellus.</title>
        <authorList>
            <person name="Zhu J."/>
            <person name="Jiang F."/>
            <person name="Wang X."/>
            <person name="Yang P."/>
            <person name="Bao Y."/>
            <person name="Zhao W."/>
            <person name="Wang W."/>
            <person name="Lu H."/>
            <person name="Wang Q."/>
            <person name="Cui N."/>
            <person name="Li J."/>
            <person name="Chen X."/>
            <person name="Luo L."/>
            <person name="Yu J."/>
            <person name="Kang L."/>
            <person name="Cui F."/>
        </authorList>
    </citation>
    <scope>NUCLEOTIDE SEQUENCE [LARGE SCALE GENOMIC DNA]</scope>
    <source>
        <strain evidence="1">Lst14</strain>
    </source>
</reference>
<protein>
    <submittedName>
        <fullName evidence="1">Uncharacterized protein</fullName>
    </submittedName>
</protein>
<accession>A0A482WKK0</accession>
<comment type="caution">
    <text evidence="1">The sequence shown here is derived from an EMBL/GenBank/DDBJ whole genome shotgun (WGS) entry which is preliminary data.</text>
</comment>
<gene>
    <name evidence="1" type="ORF">LSTR_LSTR017625</name>
</gene>
<evidence type="ECO:0000313" key="1">
    <source>
        <dbReference type="EMBL" id="RZF34057.1"/>
    </source>
</evidence>
<dbReference type="Proteomes" id="UP000291343">
    <property type="component" value="Unassembled WGS sequence"/>
</dbReference>
<dbReference type="EMBL" id="QKKF02032783">
    <property type="protein sequence ID" value="RZF34057.1"/>
    <property type="molecule type" value="Genomic_DNA"/>
</dbReference>
<dbReference type="AlphaFoldDB" id="A0A482WKK0"/>
<organism evidence="1 2">
    <name type="scientific">Laodelphax striatellus</name>
    <name type="common">Small brown planthopper</name>
    <name type="synonym">Delphax striatella</name>
    <dbReference type="NCBI Taxonomy" id="195883"/>
    <lineage>
        <taxon>Eukaryota</taxon>
        <taxon>Metazoa</taxon>
        <taxon>Ecdysozoa</taxon>
        <taxon>Arthropoda</taxon>
        <taxon>Hexapoda</taxon>
        <taxon>Insecta</taxon>
        <taxon>Pterygota</taxon>
        <taxon>Neoptera</taxon>
        <taxon>Paraneoptera</taxon>
        <taxon>Hemiptera</taxon>
        <taxon>Auchenorrhyncha</taxon>
        <taxon>Fulgoroidea</taxon>
        <taxon>Delphacidae</taxon>
        <taxon>Criomorphinae</taxon>
        <taxon>Laodelphax</taxon>
    </lineage>
</organism>
<proteinExistence type="predicted"/>
<evidence type="ECO:0000313" key="2">
    <source>
        <dbReference type="Proteomes" id="UP000291343"/>
    </source>
</evidence>
<dbReference type="InParanoid" id="A0A482WKK0"/>
<keyword evidence="2" id="KW-1185">Reference proteome</keyword>